<evidence type="ECO:0000313" key="2">
    <source>
        <dbReference type="Proteomes" id="UP000287394"/>
    </source>
</evidence>
<name>A0A402D3H5_9BACT</name>
<dbReference type="InterPro" id="IPR008979">
    <property type="entry name" value="Galactose-bd-like_sf"/>
</dbReference>
<reference evidence="1 2" key="1">
    <citation type="journal article" date="2019" name="Int. J. Syst. Evol. Microbiol.">
        <title>Capsulimonas corticalis gen. nov., sp. nov., an aerobic capsulated bacterium, of a novel bacterial order, Capsulimonadales ord. nov., of the class Armatimonadia of the phylum Armatimonadetes.</title>
        <authorList>
            <person name="Li J."/>
            <person name="Kudo C."/>
            <person name="Tonouchi A."/>
        </authorList>
    </citation>
    <scope>NUCLEOTIDE SEQUENCE [LARGE SCALE GENOMIC DNA]</scope>
    <source>
        <strain evidence="1 2">AX-7</strain>
    </source>
</reference>
<dbReference type="Pfam" id="PF03422">
    <property type="entry name" value="CBM_6"/>
    <property type="match status" value="1"/>
</dbReference>
<dbReference type="AlphaFoldDB" id="A0A402D3H5"/>
<dbReference type="PROSITE" id="PS51175">
    <property type="entry name" value="CBM6"/>
    <property type="match status" value="1"/>
</dbReference>
<dbReference type="Proteomes" id="UP000287394">
    <property type="component" value="Chromosome"/>
</dbReference>
<keyword evidence="2" id="KW-1185">Reference proteome</keyword>
<dbReference type="SUPFAM" id="SSF49785">
    <property type="entry name" value="Galactose-binding domain-like"/>
    <property type="match status" value="1"/>
</dbReference>
<dbReference type="GO" id="GO:0030246">
    <property type="term" value="F:carbohydrate binding"/>
    <property type="evidence" value="ECO:0007669"/>
    <property type="project" value="InterPro"/>
</dbReference>
<dbReference type="EMBL" id="AP025739">
    <property type="protein sequence ID" value="BDI28539.1"/>
    <property type="molecule type" value="Genomic_DNA"/>
</dbReference>
<dbReference type="RefSeq" id="WP_165864532.1">
    <property type="nucleotide sequence ID" value="NZ_AP025739.1"/>
</dbReference>
<dbReference type="Gene3D" id="2.60.120.260">
    <property type="entry name" value="Galactose-binding domain-like"/>
    <property type="match status" value="1"/>
</dbReference>
<dbReference type="InterPro" id="IPR005084">
    <property type="entry name" value="CBM6"/>
</dbReference>
<organism evidence="1 2">
    <name type="scientific">Capsulimonas corticalis</name>
    <dbReference type="NCBI Taxonomy" id="2219043"/>
    <lineage>
        <taxon>Bacteria</taxon>
        <taxon>Bacillati</taxon>
        <taxon>Armatimonadota</taxon>
        <taxon>Armatimonadia</taxon>
        <taxon>Capsulimonadales</taxon>
        <taxon>Capsulimonadaceae</taxon>
        <taxon>Capsulimonas</taxon>
    </lineage>
</organism>
<gene>
    <name evidence="1" type="ORF">CCAX7_005900</name>
</gene>
<dbReference type="KEGG" id="ccot:CCAX7_005900"/>
<protein>
    <submittedName>
        <fullName evidence="1">Uncharacterized protein</fullName>
    </submittedName>
</protein>
<sequence>MTLTGLQTGVKGARALASGEKLAVTKAADGTLTIAKPGKIDPISTAIVLNLAGPPVVTEATTVAAPSADGSYLLGAPSAILVGDTIALQGSGDDANLGYWTEGDDAAEWKLSVPPAAAGSYTAKLEYSCEPGTEGSTYAIRIDGADTGITMTVAATAGWSDYKIVTLPGTLALTPGAHTIRVAPTAKPGFAVMNLKRITLTKS</sequence>
<proteinExistence type="predicted"/>
<evidence type="ECO:0000313" key="1">
    <source>
        <dbReference type="EMBL" id="BDI28539.1"/>
    </source>
</evidence>
<accession>A0A402D3H5</accession>